<reference evidence="2 3" key="1">
    <citation type="journal article" date="2016" name="Nat. Commun.">
        <title>Thousands of microbial genomes shed light on interconnected biogeochemical processes in an aquifer system.</title>
        <authorList>
            <person name="Anantharaman K."/>
            <person name="Brown C.T."/>
            <person name="Hug L.A."/>
            <person name="Sharon I."/>
            <person name="Castelle C.J."/>
            <person name="Probst A.J."/>
            <person name="Thomas B.C."/>
            <person name="Singh A."/>
            <person name="Wilkins M.J."/>
            <person name="Karaoz U."/>
            <person name="Brodie E.L."/>
            <person name="Williams K.H."/>
            <person name="Hubbard S.S."/>
            <person name="Banfield J.F."/>
        </authorList>
    </citation>
    <scope>NUCLEOTIDE SEQUENCE [LARGE SCALE GENOMIC DNA]</scope>
    <source>
        <strain evidence="3">RIFCSPLOWO2_12_FULL_64_10</strain>
    </source>
</reference>
<dbReference type="Gene3D" id="2.40.160.10">
    <property type="entry name" value="Porin"/>
    <property type="match status" value="1"/>
</dbReference>
<evidence type="ECO:0000256" key="1">
    <source>
        <dbReference type="SAM" id="Coils"/>
    </source>
</evidence>
<feature type="coiled-coil region" evidence="1">
    <location>
        <begin position="30"/>
        <end position="57"/>
    </location>
</feature>
<gene>
    <name evidence="2" type="ORF">A3F84_03455</name>
</gene>
<organism evidence="2 3">
    <name type="scientific">Handelsmanbacteria sp. (strain RIFCSPLOWO2_12_FULL_64_10)</name>
    <dbReference type="NCBI Taxonomy" id="1817868"/>
    <lineage>
        <taxon>Bacteria</taxon>
        <taxon>Candidatus Handelsmaniibacteriota</taxon>
    </lineage>
</organism>
<name>A0A1F6CD23_HANXR</name>
<sequence length="431" mass="47808">MPQIDRLKFIRTALTLVAVAGLSSPVYPEETRSGAEIDSLRAEVEALKRQVARLSESPSDTAAVAEKESFATGKRPAVPKGVYDKPFLRRFGRNTAVGGYMDHEFIWTKRTGNTFTQHRFIPFIYGGVTERAHVASEIEFEYGGSVRGSGGTDGEIKLEFATFDFTFSEGLNFRGGVILSPLGKFNLVHDSPINDLTDRPLVDNQLIPTTLSESGVGLFGTAYPTERSLLSYEVYLINGFNASVIDGSGRLRVRGGRGSQRTDNNKNKALLGRIGLSPRLGVDFGASFHTGKYDNLDRYRLSIVAIDAQMIRGPFEFIGEYARVFANGDRTRFPNLAEAQQGYYLQGNLHFGHDRLLKGSVFTGVARWDFVDFDADADGDDQGRLTLGLNFRPVEDAAFKFDYQWNWTTARNATTRASAPNRFLFSVASYF</sequence>
<keyword evidence="1" id="KW-0175">Coiled coil</keyword>
<evidence type="ECO:0008006" key="4">
    <source>
        <dbReference type="Google" id="ProtNLM"/>
    </source>
</evidence>
<dbReference type="InterPro" id="IPR023614">
    <property type="entry name" value="Porin_dom_sf"/>
</dbReference>
<dbReference type="EMBL" id="MFKF01000283">
    <property type="protein sequence ID" value="OGG46812.1"/>
    <property type="molecule type" value="Genomic_DNA"/>
</dbReference>
<protein>
    <recommendedName>
        <fullName evidence="4">Porin</fullName>
    </recommendedName>
</protein>
<dbReference type="SUPFAM" id="SSF56935">
    <property type="entry name" value="Porins"/>
    <property type="match status" value="1"/>
</dbReference>
<evidence type="ECO:0000313" key="2">
    <source>
        <dbReference type="EMBL" id="OGG46812.1"/>
    </source>
</evidence>
<proteinExistence type="predicted"/>
<comment type="caution">
    <text evidence="2">The sequence shown here is derived from an EMBL/GenBank/DDBJ whole genome shotgun (WGS) entry which is preliminary data.</text>
</comment>
<evidence type="ECO:0000313" key="3">
    <source>
        <dbReference type="Proteomes" id="UP000178606"/>
    </source>
</evidence>
<dbReference type="Proteomes" id="UP000178606">
    <property type="component" value="Unassembled WGS sequence"/>
</dbReference>
<accession>A0A1F6CD23</accession>
<dbReference type="AlphaFoldDB" id="A0A1F6CD23"/>